<feature type="chain" id="PRO_5041997166" evidence="1">
    <location>
        <begin position="19"/>
        <end position="337"/>
    </location>
</feature>
<evidence type="ECO:0000256" key="1">
    <source>
        <dbReference type="SAM" id="SignalP"/>
    </source>
</evidence>
<reference evidence="2" key="1">
    <citation type="journal article" date="2023" name="Mol. Phylogenet. Evol.">
        <title>Genome-scale phylogeny and comparative genomics of the fungal order Sordariales.</title>
        <authorList>
            <person name="Hensen N."/>
            <person name="Bonometti L."/>
            <person name="Westerberg I."/>
            <person name="Brannstrom I.O."/>
            <person name="Guillou S."/>
            <person name="Cros-Aarteil S."/>
            <person name="Calhoun S."/>
            <person name="Haridas S."/>
            <person name="Kuo A."/>
            <person name="Mondo S."/>
            <person name="Pangilinan J."/>
            <person name="Riley R."/>
            <person name="LaButti K."/>
            <person name="Andreopoulos B."/>
            <person name="Lipzen A."/>
            <person name="Chen C."/>
            <person name="Yan M."/>
            <person name="Daum C."/>
            <person name="Ng V."/>
            <person name="Clum A."/>
            <person name="Steindorff A."/>
            <person name="Ohm R.A."/>
            <person name="Martin F."/>
            <person name="Silar P."/>
            <person name="Natvig D.O."/>
            <person name="Lalanne C."/>
            <person name="Gautier V."/>
            <person name="Ament-Velasquez S.L."/>
            <person name="Kruys A."/>
            <person name="Hutchinson M.I."/>
            <person name="Powell A.J."/>
            <person name="Barry K."/>
            <person name="Miller A.N."/>
            <person name="Grigoriev I.V."/>
            <person name="Debuchy R."/>
            <person name="Gladieux P."/>
            <person name="Hiltunen Thoren M."/>
            <person name="Johannesson H."/>
        </authorList>
    </citation>
    <scope>NUCLEOTIDE SEQUENCE</scope>
    <source>
        <strain evidence="2">CBS 118394</strain>
    </source>
</reference>
<evidence type="ECO:0000313" key="3">
    <source>
        <dbReference type="Proteomes" id="UP001283341"/>
    </source>
</evidence>
<keyword evidence="3" id="KW-1185">Reference proteome</keyword>
<proteinExistence type="predicted"/>
<protein>
    <submittedName>
        <fullName evidence="2">Uncharacterized protein</fullName>
    </submittedName>
</protein>
<gene>
    <name evidence="2" type="ORF">B0H66DRAFT_602518</name>
</gene>
<sequence>MKVAQVVTGALFASTASAYWVRGAAERAMYYTVYMMEDVHYNNKEYDGWKIARDCQGSRRGLWGQKGRCNLAEFLDYIWAPTADDNKPGSQPDTRPRAADIDWPKSMSGIKKAQAITSMIMGAKYKDGSSIMVHDTDSDKRQYGYTGKINTVDKLWPGSGVNSYYDSLAMFGERAVKLNDDFEAAVKDGTIKTAPAGMDPKDPKYKEFAPHMKAQETFRGLYQEATNAAESVVDLRNQDKWKNLKDKGDWKNKLGVEPVWEMKKSSQSWIGEWEELKEGDTIARMEKDLGLSHADAVKKYDQVWASNNSSPQNKQHAAALEKARISLKTFQAKKVCP</sequence>
<dbReference type="Proteomes" id="UP001283341">
    <property type="component" value="Unassembled WGS sequence"/>
</dbReference>
<organism evidence="2 3">
    <name type="scientific">Apodospora peruviana</name>
    <dbReference type="NCBI Taxonomy" id="516989"/>
    <lineage>
        <taxon>Eukaryota</taxon>
        <taxon>Fungi</taxon>
        <taxon>Dikarya</taxon>
        <taxon>Ascomycota</taxon>
        <taxon>Pezizomycotina</taxon>
        <taxon>Sordariomycetes</taxon>
        <taxon>Sordariomycetidae</taxon>
        <taxon>Sordariales</taxon>
        <taxon>Lasiosphaeriaceae</taxon>
        <taxon>Apodospora</taxon>
    </lineage>
</organism>
<reference evidence="2" key="2">
    <citation type="submission" date="2023-06" db="EMBL/GenBank/DDBJ databases">
        <authorList>
            <consortium name="Lawrence Berkeley National Laboratory"/>
            <person name="Haridas S."/>
            <person name="Hensen N."/>
            <person name="Bonometti L."/>
            <person name="Westerberg I."/>
            <person name="Brannstrom I.O."/>
            <person name="Guillou S."/>
            <person name="Cros-Aarteil S."/>
            <person name="Calhoun S."/>
            <person name="Kuo A."/>
            <person name="Mondo S."/>
            <person name="Pangilinan J."/>
            <person name="Riley R."/>
            <person name="Labutti K."/>
            <person name="Andreopoulos B."/>
            <person name="Lipzen A."/>
            <person name="Chen C."/>
            <person name="Yanf M."/>
            <person name="Daum C."/>
            <person name="Ng V."/>
            <person name="Clum A."/>
            <person name="Steindorff A."/>
            <person name="Ohm R."/>
            <person name="Martin F."/>
            <person name="Silar P."/>
            <person name="Natvig D."/>
            <person name="Lalanne C."/>
            <person name="Gautier V."/>
            <person name="Ament-Velasquez S.L."/>
            <person name="Kruys A."/>
            <person name="Hutchinson M.I."/>
            <person name="Powell A.J."/>
            <person name="Barry K."/>
            <person name="Miller A.N."/>
            <person name="Grigoriev I.V."/>
            <person name="Debuchy R."/>
            <person name="Gladieux P."/>
            <person name="Thoren M.H."/>
            <person name="Johannesson H."/>
        </authorList>
    </citation>
    <scope>NUCLEOTIDE SEQUENCE</scope>
    <source>
        <strain evidence="2">CBS 118394</strain>
    </source>
</reference>
<accession>A0AAE0I440</accession>
<dbReference type="EMBL" id="JAUEDM010000004">
    <property type="protein sequence ID" value="KAK3317909.1"/>
    <property type="molecule type" value="Genomic_DNA"/>
</dbReference>
<name>A0AAE0I440_9PEZI</name>
<keyword evidence="1" id="KW-0732">Signal</keyword>
<comment type="caution">
    <text evidence="2">The sequence shown here is derived from an EMBL/GenBank/DDBJ whole genome shotgun (WGS) entry which is preliminary data.</text>
</comment>
<evidence type="ECO:0000313" key="2">
    <source>
        <dbReference type="EMBL" id="KAK3317909.1"/>
    </source>
</evidence>
<feature type="signal peptide" evidence="1">
    <location>
        <begin position="1"/>
        <end position="18"/>
    </location>
</feature>
<dbReference type="AlphaFoldDB" id="A0AAE0I440"/>